<dbReference type="Proteomes" id="UP000721415">
    <property type="component" value="Unassembled WGS sequence"/>
</dbReference>
<comment type="caution">
    <text evidence="16">The sequence shown here is derived from an EMBL/GenBank/DDBJ whole genome shotgun (WGS) entry which is preliminary data.</text>
</comment>
<dbReference type="Pfam" id="PF02518">
    <property type="entry name" value="HATPase_c"/>
    <property type="match status" value="1"/>
</dbReference>
<evidence type="ECO:0000259" key="15">
    <source>
        <dbReference type="PROSITE" id="PS50109"/>
    </source>
</evidence>
<keyword evidence="8" id="KW-0547">Nucleotide-binding</keyword>
<reference evidence="16 17" key="1">
    <citation type="submission" date="2020-07" db="EMBL/GenBank/DDBJ databases">
        <title>Facklamia lactis sp. nov., isolated from raw milk.</title>
        <authorList>
            <person name="Doll E.V."/>
            <person name="Huptas C."/>
            <person name="Staib L."/>
            <person name="Wenning M."/>
            <person name="Scherer S."/>
        </authorList>
    </citation>
    <scope>NUCLEOTIDE SEQUENCE [LARGE SCALE GENOMIC DNA]</scope>
    <source>
        <strain evidence="16 17">DSM 111018</strain>
    </source>
</reference>
<dbReference type="SUPFAM" id="SSF55874">
    <property type="entry name" value="ATPase domain of HSP90 chaperone/DNA topoisomerase II/histidine kinase"/>
    <property type="match status" value="1"/>
</dbReference>
<evidence type="ECO:0000313" key="16">
    <source>
        <dbReference type="EMBL" id="MBG9985736.1"/>
    </source>
</evidence>
<evidence type="ECO:0000256" key="12">
    <source>
        <dbReference type="ARBA" id="ARBA00023012"/>
    </source>
</evidence>
<proteinExistence type="predicted"/>
<dbReference type="SMART" id="SM00387">
    <property type="entry name" value="HATPase_c"/>
    <property type="match status" value="1"/>
</dbReference>
<keyword evidence="7 14" id="KW-0812">Transmembrane</keyword>
<dbReference type="PANTHER" id="PTHR45528:SF1">
    <property type="entry name" value="SENSOR HISTIDINE KINASE CPXA"/>
    <property type="match status" value="1"/>
</dbReference>
<keyword evidence="4" id="KW-1003">Cell membrane</keyword>
<dbReference type="InterPro" id="IPR003594">
    <property type="entry name" value="HATPase_dom"/>
</dbReference>
<dbReference type="PROSITE" id="PS50109">
    <property type="entry name" value="HIS_KIN"/>
    <property type="match status" value="1"/>
</dbReference>
<evidence type="ECO:0000313" key="17">
    <source>
        <dbReference type="Proteomes" id="UP000721415"/>
    </source>
</evidence>
<dbReference type="SUPFAM" id="SSF47384">
    <property type="entry name" value="Homodimeric domain of signal transducing histidine kinase"/>
    <property type="match status" value="1"/>
</dbReference>
<comment type="subcellular location">
    <subcellularLocation>
        <location evidence="2">Cell membrane</location>
        <topology evidence="2">Multi-pass membrane protein</topology>
    </subcellularLocation>
</comment>
<dbReference type="SMART" id="SM00388">
    <property type="entry name" value="HisKA"/>
    <property type="match status" value="1"/>
</dbReference>
<comment type="catalytic activity">
    <reaction evidence="1">
        <text>ATP + protein L-histidine = ADP + protein N-phospho-L-histidine.</text>
        <dbReference type="EC" id="2.7.13.3"/>
    </reaction>
</comment>
<dbReference type="EMBL" id="JACBXQ010000001">
    <property type="protein sequence ID" value="MBG9985736.1"/>
    <property type="molecule type" value="Genomic_DNA"/>
</dbReference>
<keyword evidence="12" id="KW-0902">Two-component regulatory system</keyword>
<dbReference type="RefSeq" id="WP_197114304.1">
    <property type="nucleotide sequence ID" value="NZ_JACBXQ010000001.1"/>
</dbReference>
<evidence type="ECO:0000256" key="7">
    <source>
        <dbReference type="ARBA" id="ARBA00022692"/>
    </source>
</evidence>
<dbReference type="Pfam" id="PF00512">
    <property type="entry name" value="HisKA"/>
    <property type="match status" value="1"/>
</dbReference>
<evidence type="ECO:0000256" key="8">
    <source>
        <dbReference type="ARBA" id="ARBA00022741"/>
    </source>
</evidence>
<dbReference type="GO" id="GO:0016301">
    <property type="term" value="F:kinase activity"/>
    <property type="evidence" value="ECO:0007669"/>
    <property type="project" value="UniProtKB-KW"/>
</dbReference>
<feature type="transmembrane region" description="Helical" evidence="14">
    <location>
        <begin position="12"/>
        <end position="35"/>
    </location>
</feature>
<evidence type="ECO:0000256" key="14">
    <source>
        <dbReference type="SAM" id="Phobius"/>
    </source>
</evidence>
<evidence type="ECO:0000256" key="4">
    <source>
        <dbReference type="ARBA" id="ARBA00022475"/>
    </source>
</evidence>
<evidence type="ECO:0000256" key="9">
    <source>
        <dbReference type="ARBA" id="ARBA00022777"/>
    </source>
</evidence>
<evidence type="ECO:0000256" key="10">
    <source>
        <dbReference type="ARBA" id="ARBA00022840"/>
    </source>
</evidence>
<dbReference type="InterPro" id="IPR036890">
    <property type="entry name" value="HATPase_C_sf"/>
</dbReference>
<keyword evidence="10" id="KW-0067">ATP-binding</keyword>
<keyword evidence="9 16" id="KW-0418">Kinase</keyword>
<dbReference type="InterPro" id="IPR005467">
    <property type="entry name" value="His_kinase_dom"/>
</dbReference>
<protein>
    <recommendedName>
        <fullName evidence="3">histidine kinase</fullName>
        <ecNumber evidence="3">2.7.13.3</ecNumber>
    </recommendedName>
</protein>
<dbReference type="PANTHER" id="PTHR45528">
    <property type="entry name" value="SENSOR HISTIDINE KINASE CPXA"/>
    <property type="match status" value="1"/>
</dbReference>
<dbReference type="Gene3D" id="3.30.565.10">
    <property type="entry name" value="Histidine kinase-like ATPase, C-terminal domain"/>
    <property type="match status" value="1"/>
</dbReference>
<dbReference type="CDD" id="cd00082">
    <property type="entry name" value="HisKA"/>
    <property type="match status" value="1"/>
</dbReference>
<keyword evidence="6" id="KW-0808">Transferase</keyword>
<evidence type="ECO:0000256" key="2">
    <source>
        <dbReference type="ARBA" id="ARBA00004651"/>
    </source>
</evidence>
<accession>A0ABS0LNJ9</accession>
<name>A0ABS0LNJ9_9LACT</name>
<feature type="domain" description="Histidine kinase" evidence="15">
    <location>
        <begin position="235"/>
        <end position="435"/>
    </location>
</feature>
<evidence type="ECO:0000256" key="5">
    <source>
        <dbReference type="ARBA" id="ARBA00022553"/>
    </source>
</evidence>
<evidence type="ECO:0000256" key="11">
    <source>
        <dbReference type="ARBA" id="ARBA00022989"/>
    </source>
</evidence>
<organism evidence="16 17">
    <name type="scientific">Facklamia lactis</name>
    <dbReference type="NCBI Taxonomy" id="2749967"/>
    <lineage>
        <taxon>Bacteria</taxon>
        <taxon>Bacillati</taxon>
        <taxon>Bacillota</taxon>
        <taxon>Bacilli</taxon>
        <taxon>Lactobacillales</taxon>
        <taxon>Aerococcaceae</taxon>
        <taxon>Facklamia</taxon>
    </lineage>
</organism>
<keyword evidence="17" id="KW-1185">Reference proteome</keyword>
<gene>
    <name evidence="16" type="ORF">HZY91_02375</name>
</gene>
<dbReference type="EC" id="2.7.13.3" evidence="3"/>
<dbReference type="InterPro" id="IPR036097">
    <property type="entry name" value="HisK_dim/P_sf"/>
</dbReference>
<evidence type="ECO:0000256" key="3">
    <source>
        <dbReference type="ARBA" id="ARBA00012438"/>
    </source>
</evidence>
<sequence length="441" mass="51123">MTMFKFFARQLLIYIAVIVGLTLLGIVLFVGYLVFFEYEQSQSETYPDAVFNELINNDNEFVLNDQNKALLESEQIWMMELDDQGDIRQSYLLPQKLNRSYSNRDIVRFTRWYLEDYPVFTFPSEKSILVLGYPKRSYDKLPDNFYKFDLMRRIFIMALILFLGMLAMIFIIYFRGRFRLNEELKPINEAVHCLKNNQFVKLDVQGNFSEIKETLNQASETMQENQKDRDHWIRGVSHDLRNPLTLIMANVHRLEWLEGSKKELSLIQSQVQRMQEIISNLNLMYLLDNPSGLKNLDEILVDPFIRQCLSEFMNTYSDVDMEINLEETKATILGIPSLLERAINNLLLNSIQHNQEVQLKVSITANEEGIVLVVSDNGTIELGMIEELNTKESNYAAHGMGIIISKQIIKLHGGKLQFSFGDPGLIASIQLPLEKVEGEVF</sequence>
<evidence type="ECO:0000256" key="1">
    <source>
        <dbReference type="ARBA" id="ARBA00000085"/>
    </source>
</evidence>
<dbReference type="Gene3D" id="1.10.287.130">
    <property type="match status" value="1"/>
</dbReference>
<dbReference type="InterPro" id="IPR050398">
    <property type="entry name" value="HssS/ArlS-like"/>
</dbReference>
<keyword evidence="11 14" id="KW-1133">Transmembrane helix</keyword>
<keyword evidence="5" id="KW-0597">Phosphoprotein</keyword>
<evidence type="ECO:0000256" key="13">
    <source>
        <dbReference type="ARBA" id="ARBA00023136"/>
    </source>
</evidence>
<keyword evidence="13 14" id="KW-0472">Membrane</keyword>
<dbReference type="InterPro" id="IPR003661">
    <property type="entry name" value="HisK_dim/P_dom"/>
</dbReference>
<evidence type="ECO:0000256" key="6">
    <source>
        <dbReference type="ARBA" id="ARBA00022679"/>
    </source>
</evidence>
<feature type="transmembrane region" description="Helical" evidence="14">
    <location>
        <begin position="154"/>
        <end position="174"/>
    </location>
</feature>